<gene>
    <name evidence="2" type="ordered locus">Sfum_0839</name>
</gene>
<feature type="compositionally biased region" description="Basic residues" evidence="1">
    <location>
        <begin position="236"/>
        <end position="247"/>
    </location>
</feature>
<feature type="region of interest" description="Disordered" evidence="1">
    <location>
        <begin position="187"/>
        <end position="247"/>
    </location>
</feature>
<dbReference type="Proteomes" id="UP000001784">
    <property type="component" value="Chromosome"/>
</dbReference>
<dbReference type="FunCoup" id="A0LGI4">
    <property type="interactions" value="165"/>
</dbReference>
<accession>A0LGI4</accession>
<dbReference type="InterPro" id="IPR042080">
    <property type="entry name" value="RNA_2'-PTrans_N"/>
</dbReference>
<evidence type="ECO:0000313" key="2">
    <source>
        <dbReference type="EMBL" id="ABK16536.1"/>
    </source>
</evidence>
<dbReference type="eggNOG" id="COG1859">
    <property type="taxonomic scope" value="Bacteria"/>
</dbReference>
<keyword evidence="3" id="KW-1185">Reference proteome</keyword>
<dbReference type="Pfam" id="PF01885">
    <property type="entry name" value="PTS_2-RNA"/>
    <property type="match status" value="1"/>
</dbReference>
<dbReference type="GO" id="GO:0016740">
    <property type="term" value="F:transferase activity"/>
    <property type="evidence" value="ECO:0007669"/>
    <property type="project" value="UniProtKB-KW"/>
</dbReference>
<evidence type="ECO:0000256" key="1">
    <source>
        <dbReference type="SAM" id="MobiDB-lite"/>
    </source>
</evidence>
<feature type="compositionally biased region" description="Basic and acidic residues" evidence="1">
    <location>
        <begin position="187"/>
        <end position="197"/>
    </location>
</feature>
<protein>
    <submittedName>
        <fullName evidence="2">Phosphotransferase KptA/Tpt1</fullName>
    </submittedName>
</protein>
<dbReference type="Gene3D" id="1.10.10.970">
    <property type="entry name" value="RNA 2'-phosphotransferase, Tpt1/KptA family, N-terminal domain"/>
    <property type="match status" value="1"/>
</dbReference>
<proteinExistence type="predicted"/>
<dbReference type="HOGENOM" id="CLU_052998_4_1_7"/>
<keyword evidence="2" id="KW-0808">Transferase</keyword>
<dbReference type="AlphaFoldDB" id="A0LGI4"/>
<dbReference type="Gene3D" id="3.20.170.30">
    <property type="match status" value="1"/>
</dbReference>
<dbReference type="SUPFAM" id="SSF56399">
    <property type="entry name" value="ADP-ribosylation"/>
    <property type="match status" value="1"/>
</dbReference>
<reference evidence="2 3" key="1">
    <citation type="submission" date="2006-10" db="EMBL/GenBank/DDBJ databases">
        <title>Complete sequence of Syntrophobacter fumaroxidans MPOB.</title>
        <authorList>
            <consortium name="US DOE Joint Genome Institute"/>
            <person name="Copeland A."/>
            <person name="Lucas S."/>
            <person name="Lapidus A."/>
            <person name="Barry K."/>
            <person name="Detter J.C."/>
            <person name="Glavina del Rio T."/>
            <person name="Hammon N."/>
            <person name="Israni S."/>
            <person name="Pitluck S."/>
            <person name="Goltsman E.G."/>
            <person name="Martinez M."/>
            <person name="Schmutz J."/>
            <person name="Larimer F."/>
            <person name="Land M."/>
            <person name="Hauser L."/>
            <person name="Kyrpides N."/>
            <person name="Kim E."/>
            <person name="Boone D.R."/>
            <person name="Brockman F."/>
            <person name="Culley D."/>
            <person name="Ferry J."/>
            <person name="Gunsalus R."/>
            <person name="McInerney M.J."/>
            <person name="Morrison M."/>
            <person name="Plugge C."/>
            <person name="Rohlin L."/>
            <person name="Scholten J."/>
            <person name="Sieber J."/>
            <person name="Stams A.J.M."/>
            <person name="Worm P."/>
            <person name="Henstra A.M."/>
            <person name="Richardson P."/>
        </authorList>
    </citation>
    <scope>NUCLEOTIDE SEQUENCE [LARGE SCALE GENOMIC DNA]</scope>
    <source>
        <strain evidence="3">DSM 10017 / MPOB</strain>
    </source>
</reference>
<dbReference type="InterPro" id="IPR042081">
    <property type="entry name" value="RNA_2'-PTrans_C"/>
</dbReference>
<dbReference type="InParanoid" id="A0LGI4"/>
<dbReference type="EMBL" id="CP000478">
    <property type="protein sequence ID" value="ABK16536.1"/>
    <property type="molecule type" value="Genomic_DNA"/>
</dbReference>
<dbReference type="InterPro" id="IPR002745">
    <property type="entry name" value="Ptrans_KptA/Tpt1"/>
</dbReference>
<sequence>MPLKTLARMLSYIGRHSPGEFGLYWNPDGTMPWKEFYWALQEDEALRFVRESHVREIALQGLELPFSLENNRLRLIGPAAPPEYPVSEFLPGRLFYACRRAHLEVIRLRGLQASGRPYVLLCTEREQAVRIAKRREAEPIVIEIKAEEARAAGTLFRKAGATVYLVECVAADHLVFPLLRALPERTASKGRRGEHGMRSPAVPTAPGSFLVQPGDIGATTEGGKKTKGRGGADWKRKARKDRHKRSV</sequence>
<dbReference type="KEGG" id="sfu:Sfum_0839"/>
<evidence type="ECO:0000313" key="3">
    <source>
        <dbReference type="Proteomes" id="UP000001784"/>
    </source>
</evidence>
<organism evidence="2 3">
    <name type="scientific">Syntrophobacter fumaroxidans (strain DSM 10017 / MPOB)</name>
    <dbReference type="NCBI Taxonomy" id="335543"/>
    <lineage>
        <taxon>Bacteria</taxon>
        <taxon>Pseudomonadati</taxon>
        <taxon>Thermodesulfobacteriota</taxon>
        <taxon>Syntrophobacteria</taxon>
        <taxon>Syntrophobacterales</taxon>
        <taxon>Syntrophobacteraceae</taxon>
        <taxon>Syntrophobacter</taxon>
    </lineage>
</organism>
<name>A0LGI4_SYNFM</name>
<dbReference type="STRING" id="335543.Sfum_0839"/>